<feature type="region of interest" description="Disordered" evidence="1">
    <location>
        <begin position="310"/>
        <end position="344"/>
    </location>
</feature>
<sequence length="398" mass="43867">MHFPIIEAGFRLLAKCLVGTPVSSSVRHVSTTDSTTPTMAVAMQGIETVEEVGRKSVEIILKVIGTRVLGATDKTTADITAKKTDSMSTRATALQRFQPLANWNKVQVECAPKKGVLQAHAKQEIKLLTVKHPIGSTSRKVESGEVHNVLKMFEEINETECVPVFDEGDGVQTEEDPVPLDAWIDPVMEAEIALDVARCEMTVEDVDDLLTRLYIDLNRLVVLRAKNKEGRKRMAREVSVRIKEYAGVLLESQCEVRLAVERARVRSVVVKRFTPSDAKYLASLSPGSSHIPNCDESCVSSYLPHRIAENGRDGSIPELTRSEGSMCSTPSEIPSTPRASTTEPQEELEITIVSEETPAEVKSVQVVPVQSKRICMTTTNTMPKVMKVARGDKPAWKF</sequence>
<dbReference type="EMBL" id="CAJNJQ010006620">
    <property type="protein sequence ID" value="CAE7233124.1"/>
    <property type="molecule type" value="Genomic_DNA"/>
</dbReference>
<name>A0A8H3EBY8_9AGAM</name>
<protein>
    <submittedName>
        <fullName evidence="2">Uncharacterized protein</fullName>
    </submittedName>
</protein>
<dbReference type="AlphaFoldDB" id="A0A8H3EBY8"/>
<reference evidence="2" key="1">
    <citation type="submission" date="2021-01" db="EMBL/GenBank/DDBJ databases">
        <authorList>
            <person name="Kaushik A."/>
        </authorList>
    </citation>
    <scope>NUCLEOTIDE SEQUENCE</scope>
    <source>
        <strain evidence="2">AG5</strain>
    </source>
</reference>
<accession>A0A8H3EBY8</accession>
<evidence type="ECO:0000313" key="2">
    <source>
        <dbReference type="EMBL" id="CAE7233124.1"/>
    </source>
</evidence>
<evidence type="ECO:0000256" key="1">
    <source>
        <dbReference type="SAM" id="MobiDB-lite"/>
    </source>
</evidence>
<evidence type="ECO:0000313" key="3">
    <source>
        <dbReference type="Proteomes" id="UP000663827"/>
    </source>
</evidence>
<dbReference type="Proteomes" id="UP000663827">
    <property type="component" value="Unassembled WGS sequence"/>
</dbReference>
<proteinExistence type="predicted"/>
<comment type="caution">
    <text evidence="2">The sequence shown here is derived from an EMBL/GenBank/DDBJ whole genome shotgun (WGS) entry which is preliminary data.</text>
</comment>
<organism evidence="2 3">
    <name type="scientific">Rhizoctonia solani</name>
    <dbReference type="NCBI Taxonomy" id="456999"/>
    <lineage>
        <taxon>Eukaryota</taxon>
        <taxon>Fungi</taxon>
        <taxon>Dikarya</taxon>
        <taxon>Basidiomycota</taxon>
        <taxon>Agaricomycotina</taxon>
        <taxon>Agaricomycetes</taxon>
        <taxon>Cantharellales</taxon>
        <taxon>Ceratobasidiaceae</taxon>
        <taxon>Rhizoctonia</taxon>
    </lineage>
</organism>
<gene>
    <name evidence="2" type="ORF">RDB_LOCUS190809</name>
</gene>
<feature type="compositionally biased region" description="Polar residues" evidence="1">
    <location>
        <begin position="322"/>
        <end position="343"/>
    </location>
</feature>